<gene>
    <name evidence="2" type="ORF">MGAL_10B013888</name>
</gene>
<dbReference type="AlphaFoldDB" id="A0A8B6CPD2"/>
<reference evidence="2" key="1">
    <citation type="submission" date="2018-11" db="EMBL/GenBank/DDBJ databases">
        <authorList>
            <person name="Alioto T."/>
            <person name="Alioto T."/>
        </authorList>
    </citation>
    <scope>NUCLEOTIDE SEQUENCE</scope>
</reference>
<dbReference type="PANTHER" id="PTHR19143">
    <property type="entry name" value="FIBRINOGEN/TENASCIN/ANGIOPOEITIN"/>
    <property type="match status" value="1"/>
</dbReference>
<keyword evidence="3" id="KW-1185">Reference proteome</keyword>
<dbReference type="InterPro" id="IPR036056">
    <property type="entry name" value="Fibrinogen-like_C"/>
</dbReference>
<feature type="domain" description="Fibrinogen C-terminal" evidence="1">
    <location>
        <begin position="1"/>
        <end position="112"/>
    </location>
</feature>
<dbReference type="InterPro" id="IPR002181">
    <property type="entry name" value="Fibrinogen_a/b/g_C_dom"/>
</dbReference>
<dbReference type="Pfam" id="PF00147">
    <property type="entry name" value="Fibrinogen_C"/>
    <property type="match status" value="1"/>
</dbReference>
<dbReference type="EMBL" id="UYJE01002042">
    <property type="protein sequence ID" value="VDI07392.1"/>
    <property type="molecule type" value="Genomic_DNA"/>
</dbReference>
<dbReference type="InterPro" id="IPR014716">
    <property type="entry name" value="Fibrinogen_a/b/g_C_1"/>
</dbReference>
<dbReference type="OrthoDB" id="6046013at2759"/>
<organism evidence="2 3">
    <name type="scientific">Mytilus galloprovincialis</name>
    <name type="common">Mediterranean mussel</name>
    <dbReference type="NCBI Taxonomy" id="29158"/>
    <lineage>
        <taxon>Eukaryota</taxon>
        <taxon>Metazoa</taxon>
        <taxon>Spiralia</taxon>
        <taxon>Lophotrochozoa</taxon>
        <taxon>Mollusca</taxon>
        <taxon>Bivalvia</taxon>
        <taxon>Autobranchia</taxon>
        <taxon>Pteriomorphia</taxon>
        <taxon>Mytilida</taxon>
        <taxon>Mytiloidea</taxon>
        <taxon>Mytilidae</taxon>
        <taxon>Mytilinae</taxon>
        <taxon>Mytilus</taxon>
    </lineage>
</organism>
<dbReference type="InterPro" id="IPR050373">
    <property type="entry name" value="Fibrinogen_C-term_domain"/>
</dbReference>
<feature type="non-terminal residue" evidence="2">
    <location>
        <position position="112"/>
    </location>
</feature>
<comment type="caution">
    <text evidence="2">The sequence shown here is derived from an EMBL/GenBank/DDBJ whole genome shotgun (WGS) entry which is preliminary data.</text>
</comment>
<dbReference type="PROSITE" id="PS51406">
    <property type="entry name" value="FIBRINOGEN_C_2"/>
    <property type="match status" value="1"/>
</dbReference>
<dbReference type="Proteomes" id="UP000596742">
    <property type="component" value="Unassembled WGS sequence"/>
</dbReference>
<dbReference type="SMART" id="SM00186">
    <property type="entry name" value="FBG"/>
    <property type="match status" value="1"/>
</dbReference>
<accession>A0A8B6CPD2</accession>
<evidence type="ECO:0000313" key="3">
    <source>
        <dbReference type="Proteomes" id="UP000596742"/>
    </source>
</evidence>
<proteinExistence type="predicted"/>
<dbReference type="SUPFAM" id="SSF56496">
    <property type="entry name" value="Fibrinogen C-terminal domain-like"/>
    <property type="match status" value="1"/>
</dbReference>
<protein>
    <recommendedName>
        <fullName evidence="1">Fibrinogen C-terminal domain-containing protein</fullName>
    </recommendedName>
</protein>
<dbReference type="Gene3D" id="3.90.215.10">
    <property type="entry name" value="Gamma Fibrinogen, chain A, domain 1"/>
    <property type="match status" value="1"/>
</dbReference>
<sequence length="112" mass="12589">MNGDYKLRVDLEDNNGVEVYAEYSTFRVNSEADLYRLIIAGYSGTAGEGNYGMLYNHNTQFSSPDNVTACTSGRKGGWWYKGCTYVNLNGLYKPGVSSWDSMMWYAFKITNG</sequence>
<name>A0A8B6CPD2_MYTGA</name>
<evidence type="ECO:0000259" key="1">
    <source>
        <dbReference type="PROSITE" id="PS51406"/>
    </source>
</evidence>
<dbReference type="GO" id="GO:0005615">
    <property type="term" value="C:extracellular space"/>
    <property type="evidence" value="ECO:0007669"/>
    <property type="project" value="TreeGrafter"/>
</dbReference>
<evidence type="ECO:0000313" key="2">
    <source>
        <dbReference type="EMBL" id="VDI07392.1"/>
    </source>
</evidence>